<dbReference type="SMART" id="SM00256">
    <property type="entry name" value="FBOX"/>
    <property type="match status" value="1"/>
</dbReference>
<dbReference type="InterPro" id="IPR036047">
    <property type="entry name" value="F-box-like_dom_sf"/>
</dbReference>
<organism evidence="2 3">
    <name type="scientific">Lactuca virosa</name>
    <dbReference type="NCBI Taxonomy" id="75947"/>
    <lineage>
        <taxon>Eukaryota</taxon>
        <taxon>Viridiplantae</taxon>
        <taxon>Streptophyta</taxon>
        <taxon>Embryophyta</taxon>
        <taxon>Tracheophyta</taxon>
        <taxon>Spermatophyta</taxon>
        <taxon>Magnoliopsida</taxon>
        <taxon>eudicotyledons</taxon>
        <taxon>Gunneridae</taxon>
        <taxon>Pentapetalae</taxon>
        <taxon>asterids</taxon>
        <taxon>campanulids</taxon>
        <taxon>Asterales</taxon>
        <taxon>Asteraceae</taxon>
        <taxon>Cichorioideae</taxon>
        <taxon>Cichorieae</taxon>
        <taxon>Lactucinae</taxon>
        <taxon>Lactuca</taxon>
    </lineage>
</organism>
<dbReference type="NCBIfam" id="TIGR01640">
    <property type="entry name" value="F_box_assoc_1"/>
    <property type="match status" value="1"/>
</dbReference>
<accession>A0AAU9NAT2</accession>
<gene>
    <name evidence="2" type="ORF">LVIROSA_LOCUS21923</name>
</gene>
<proteinExistence type="predicted"/>
<sequence length="410" mass="47532">MSPSKTAAYEIKMSDEIPFHIQENIIKRLPVVSLLQFRSVSKAWKSLIDCSKFIAAHSVTQAEHLLLSYEEPPQMLLSYEDPVKIENKYVLLLDNDSFLQQRFDYTLPLSIKLLKELCIVGSSLGVLCFQFYYEEEEDFCTNLKREMVLWNPSIRKSIDVPVPKKFNPYHESNLGFGVCPVTCDPKIVEITLFHKPSYHCEAKVYTVSSRKWRNLTSNLPSKPFRVFWPHVVVDRFIYWCAFDPMTTDNGLLNHNLIMSFDMTIENFGVVDLPDSLRRHPPLQLCISKVRESLVMLEYDSYVKGACGVWVMENGVEKSFTKLFTVDAPYWSRTIKTLGFRKSGEPIMEVEYRYDDTSEQRELVVYEPNSGRFNDLEIYGTTETFAVNSYMETLVMLDRSDCNIEAEVDGF</sequence>
<protein>
    <recommendedName>
        <fullName evidence="1">F-box domain-containing protein</fullName>
    </recommendedName>
</protein>
<comment type="caution">
    <text evidence="2">The sequence shown here is derived from an EMBL/GenBank/DDBJ whole genome shotgun (WGS) entry which is preliminary data.</text>
</comment>
<keyword evidence="3" id="KW-1185">Reference proteome</keyword>
<dbReference type="SUPFAM" id="SSF81383">
    <property type="entry name" value="F-box domain"/>
    <property type="match status" value="1"/>
</dbReference>
<dbReference type="InterPro" id="IPR006527">
    <property type="entry name" value="F-box-assoc_dom_typ1"/>
</dbReference>
<evidence type="ECO:0000313" key="3">
    <source>
        <dbReference type="Proteomes" id="UP001157418"/>
    </source>
</evidence>
<dbReference type="Pfam" id="PF00646">
    <property type="entry name" value="F-box"/>
    <property type="match status" value="1"/>
</dbReference>
<dbReference type="Pfam" id="PF07734">
    <property type="entry name" value="FBA_1"/>
    <property type="match status" value="1"/>
</dbReference>
<dbReference type="Proteomes" id="UP001157418">
    <property type="component" value="Unassembled WGS sequence"/>
</dbReference>
<dbReference type="EMBL" id="CAKMRJ010004445">
    <property type="protein sequence ID" value="CAH1435482.1"/>
    <property type="molecule type" value="Genomic_DNA"/>
</dbReference>
<dbReference type="PANTHER" id="PTHR31672">
    <property type="entry name" value="BNACNNG10540D PROTEIN"/>
    <property type="match status" value="1"/>
</dbReference>
<dbReference type="InterPro" id="IPR017451">
    <property type="entry name" value="F-box-assoc_interact_dom"/>
</dbReference>
<dbReference type="AlphaFoldDB" id="A0AAU9NAT2"/>
<name>A0AAU9NAT2_9ASTR</name>
<evidence type="ECO:0000313" key="2">
    <source>
        <dbReference type="EMBL" id="CAH1435482.1"/>
    </source>
</evidence>
<dbReference type="InterPro" id="IPR001810">
    <property type="entry name" value="F-box_dom"/>
</dbReference>
<feature type="domain" description="F-box" evidence="1">
    <location>
        <begin position="17"/>
        <end position="57"/>
    </location>
</feature>
<evidence type="ECO:0000259" key="1">
    <source>
        <dbReference type="SMART" id="SM00256"/>
    </source>
</evidence>
<dbReference type="InterPro" id="IPR050796">
    <property type="entry name" value="SCF_F-box_component"/>
</dbReference>
<reference evidence="2 3" key="1">
    <citation type="submission" date="2022-01" db="EMBL/GenBank/DDBJ databases">
        <authorList>
            <person name="Xiong W."/>
            <person name="Schranz E."/>
        </authorList>
    </citation>
    <scope>NUCLEOTIDE SEQUENCE [LARGE SCALE GENOMIC DNA]</scope>
</reference>
<dbReference type="PANTHER" id="PTHR31672:SF10">
    <property type="entry name" value="F-BOX DOMAIN-CONTAINING PROTEIN"/>
    <property type="match status" value="1"/>
</dbReference>